<reference evidence="5 6" key="1">
    <citation type="journal article" date="2024" name="IMA Fungus">
        <title>IMA Genome - F19 : A genome assembly and annotation guide to empower mycologists, including annotated draft genome sequences of Ceratocystis pirilliformis, Diaporthe australafricana, Fusarium ophioides, Paecilomyces lecythidis, and Sporothrix stenoceras.</title>
        <authorList>
            <person name="Aylward J."/>
            <person name="Wilson A.M."/>
            <person name="Visagie C.M."/>
            <person name="Spraker J."/>
            <person name="Barnes I."/>
            <person name="Buitendag C."/>
            <person name="Ceriani C."/>
            <person name="Del Mar Angel L."/>
            <person name="du Plessis D."/>
            <person name="Fuchs T."/>
            <person name="Gasser K."/>
            <person name="Kramer D."/>
            <person name="Li W."/>
            <person name="Munsamy K."/>
            <person name="Piso A."/>
            <person name="Price J.L."/>
            <person name="Sonnekus B."/>
            <person name="Thomas C."/>
            <person name="van der Nest A."/>
            <person name="van Dijk A."/>
            <person name="van Heerden A."/>
            <person name="van Vuuren N."/>
            <person name="Yilmaz N."/>
            <person name="Duong T.A."/>
            <person name="van der Merwe N.A."/>
            <person name="Wingfield M.J."/>
            <person name="Wingfield B.D."/>
        </authorList>
    </citation>
    <scope>NUCLEOTIDE SEQUENCE [LARGE SCALE GENOMIC DNA]</scope>
    <source>
        <strain evidence="5 6">CMW 18167</strain>
    </source>
</reference>
<dbReference type="SUPFAM" id="SSF51735">
    <property type="entry name" value="NAD(P)-binding Rossmann-fold domains"/>
    <property type="match status" value="1"/>
</dbReference>
<dbReference type="InterPro" id="IPR045312">
    <property type="entry name" value="PCBER-like"/>
</dbReference>
<evidence type="ECO:0000256" key="2">
    <source>
        <dbReference type="ARBA" id="ARBA00022857"/>
    </source>
</evidence>
<gene>
    <name evidence="5" type="ORF">Plec18167_006037</name>
</gene>
<comment type="caution">
    <text evidence="5">The sequence shown here is derived from an EMBL/GenBank/DDBJ whole genome shotgun (WGS) entry which is preliminary data.</text>
</comment>
<evidence type="ECO:0000313" key="6">
    <source>
        <dbReference type="Proteomes" id="UP001583193"/>
    </source>
</evidence>
<name>A0ABR3XDS7_9EURO</name>
<dbReference type="InterPro" id="IPR051609">
    <property type="entry name" value="NmrA/Isoflavone_reductase-like"/>
</dbReference>
<evidence type="ECO:0000313" key="5">
    <source>
        <dbReference type="EMBL" id="KAL1874103.1"/>
    </source>
</evidence>
<evidence type="ECO:0000259" key="4">
    <source>
        <dbReference type="Pfam" id="PF05368"/>
    </source>
</evidence>
<keyword evidence="2" id="KW-0521">NADP</keyword>
<evidence type="ECO:0000256" key="1">
    <source>
        <dbReference type="ARBA" id="ARBA00005725"/>
    </source>
</evidence>
<dbReference type="EMBL" id="JAVDPF010000020">
    <property type="protein sequence ID" value="KAL1874103.1"/>
    <property type="molecule type" value="Genomic_DNA"/>
</dbReference>
<comment type="similarity">
    <text evidence="1">Belongs to the NmrA-type oxidoreductase family. Isoflavone reductase subfamily.</text>
</comment>
<dbReference type="Proteomes" id="UP001583193">
    <property type="component" value="Unassembled WGS sequence"/>
</dbReference>
<keyword evidence="6" id="KW-1185">Reference proteome</keyword>
<protein>
    <recommendedName>
        <fullName evidence="4">NmrA-like domain-containing protein</fullName>
    </recommendedName>
</protein>
<feature type="domain" description="NmrA-like" evidence="4">
    <location>
        <begin position="3"/>
        <end position="243"/>
    </location>
</feature>
<sequence length="317" mass="35647">MVRVTIVGGAGRVGRSIVEELGKQGKHEVILWTRRDPSEHQIPGVKTIQVTDYSHSNLVKLLQGTHTVLAFFNPMSDPGSRNQIALIDAAVAARVTRFAPSEWAGKVRSGIKMYDMKEPVLDHLEKLNREKKVIEWGIFQPGLLMDYLAHPCPPSKHFDTFPLLFDLENARAVVVEDGTAPVVFTASTDVAKVVARAIDHPEPWTLDGGIVGERTSYKEVIETAERITGREFTVYRLNPDDLERGEFKSPWIPSYAPNLPPETMRDVVVPFISGWALGIYKGVADVDPVWNKRLPDIRYETVDEMLRGAWERLQARK</sequence>
<dbReference type="InterPro" id="IPR036291">
    <property type="entry name" value="NAD(P)-bd_dom_sf"/>
</dbReference>
<dbReference type="Gene3D" id="3.40.50.720">
    <property type="entry name" value="NAD(P)-binding Rossmann-like Domain"/>
    <property type="match status" value="1"/>
</dbReference>
<dbReference type="Gene3D" id="3.90.25.10">
    <property type="entry name" value="UDP-galactose 4-epimerase, domain 1"/>
    <property type="match status" value="1"/>
</dbReference>
<dbReference type="CDD" id="cd05259">
    <property type="entry name" value="PCBER_SDR_a"/>
    <property type="match status" value="1"/>
</dbReference>
<dbReference type="Pfam" id="PF05368">
    <property type="entry name" value="NmrA"/>
    <property type="match status" value="1"/>
</dbReference>
<evidence type="ECO:0000256" key="3">
    <source>
        <dbReference type="ARBA" id="ARBA00023002"/>
    </source>
</evidence>
<organism evidence="5 6">
    <name type="scientific">Paecilomyces lecythidis</name>
    <dbReference type="NCBI Taxonomy" id="3004212"/>
    <lineage>
        <taxon>Eukaryota</taxon>
        <taxon>Fungi</taxon>
        <taxon>Dikarya</taxon>
        <taxon>Ascomycota</taxon>
        <taxon>Pezizomycotina</taxon>
        <taxon>Eurotiomycetes</taxon>
        <taxon>Eurotiomycetidae</taxon>
        <taxon>Eurotiales</taxon>
        <taxon>Thermoascaceae</taxon>
        <taxon>Paecilomyces</taxon>
    </lineage>
</organism>
<dbReference type="PANTHER" id="PTHR47706:SF4">
    <property type="entry name" value="NMRA-LIKE DOMAIN-CONTAINING PROTEIN"/>
    <property type="match status" value="1"/>
</dbReference>
<proteinExistence type="inferred from homology"/>
<accession>A0ABR3XDS7</accession>
<dbReference type="InterPro" id="IPR008030">
    <property type="entry name" value="NmrA-like"/>
</dbReference>
<dbReference type="PANTHER" id="PTHR47706">
    <property type="entry name" value="NMRA-LIKE FAMILY PROTEIN"/>
    <property type="match status" value="1"/>
</dbReference>
<keyword evidence="3" id="KW-0560">Oxidoreductase</keyword>